<dbReference type="Proteomes" id="UP000001208">
    <property type="component" value="Chromosome"/>
</dbReference>
<dbReference type="STRING" id="517418.Ctha_2214"/>
<dbReference type="UniPathway" id="UPA00148"/>
<dbReference type="EMBL" id="CP001100">
    <property type="protein sequence ID" value="ACF14665.1"/>
    <property type="molecule type" value="Genomic_DNA"/>
</dbReference>
<reference evidence="4 5" key="1">
    <citation type="submission" date="2008-06" db="EMBL/GenBank/DDBJ databases">
        <title>Complete sequence of Chloroherpeton thalassium ATCC 35110.</title>
        <authorList>
            <consortium name="US DOE Joint Genome Institute"/>
            <person name="Lucas S."/>
            <person name="Copeland A."/>
            <person name="Lapidus A."/>
            <person name="Glavina del Rio T."/>
            <person name="Dalin E."/>
            <person name="Tice H."/>
            <person name="Bruce D."/>
            <person name="Goodwin L."/>
            <person name="Pitluck S."/>
            <person name="Schmutz J."/>
            <person name="Larimer F."/>
            <person name="Land M."/>
            <person name="Hauser L."/>
            <person name="Kyrpides N."/>
            <person name="Mikhailova N."/>
            <person name="Liu Z."/>
            <person name="Li T."/>
            <person name="Zhao F."/>
            <person name="Overmann J."/>
            <person name="Bryant D.A."/>
            <person name="Richardson P."/>
        </authorList>
    </citation>
    <scope>NUCLEOTIDE SEQUENCE [LARGE SCALE GENOMIC DNA]</scope>
    <source>
        <strain evidence="5">ATCC 35110 / GB-78</strain>
    </source>
</reference>
<gene>
    <name evidence="4" type="ordered locus">Ctha_2214</name>
</gene>
<dbReference type="RefSeq" id="WP_012500748.1">
    <property type="nucleotide sequence ID" value="NC_011026.1"/>
</dbReference>
<dbReference type="HOGENOM" id="CLU_068627_0_0_10"/>
<keyword evidence="5" id="KW-1185">Reference proteome</keyword>
<dbReference type="eggNOG" id="COG2099">
    <property type="taxonomic scope" value="Bacteria"/>
</dbReference>
<dbReference type="PROSITE" id="PS51014">
    <property type="entry name" value="COBK_CBIJ"/>
    <property type="match status" value="1"/>
</dbReference>
<dbReference type="NCBIfam" id="TIGR00715">
    <property type="entry name" value="precor6x_red"/>
    <property type="match status" value="1"/>
</dbReference>
<protein>
    <submittedName>
        <fullName evidence="4">Precorrin-6x reductase</fullName>
    </submittedName>
</protein>
<keyword evidence="3" id="KW-0560">Oxidoreductase</keyword>
<dbReference type="KEGG" id="cts:Ctha_2214"/>
<dbReference type="AlphaFoldDB" id="B3QW11"/>
<evidence type="ECO:0000313" key="5">
    <source>
        <dbReference type="Proteomes" id="UP000001208"/>
    </source>
</evidence>
<name>B3QW11_CHLT3</name>
<evidence type="ECO:0000256" key="3">
    <source>
        <dbReference type="ARBA" id="ARBA00023002"/>
    </source>
</evidence>
<evidence type="ECO:0000313" key="4">
    <source>
        <dbReference type="EMBL" id="ACF14665.1"/>
    </source>
</evidence>
<dbReference type="GO" id="GO:0016994">
    <property type="term" value="F:precorrin-6A reductase activity"/>
    <property type="evidence" value="ECO:0007669"/>
    <property type="project" value="InterPro"/>
</dbReference>
<keyword evidence="2" id="KW-0169">Cobalamin biosynthesis</keyword>
<evidence type="ECO:0000256" key="1">
    <source>
        <dbReference type="ARBA" id="ARBA00004953"/>
    </source>
</evidence>
<dbReference type="GO" id="GO:0009236">
    <property type="term" value="P:cobalamin biosynthetic process"/>
    <property type="evidence" value="ECO:0007669"/>
    <property type="project" value="UniProtKB-UniPathway"/>
</dbReference>
<dbReference type="PANTHER" id="PTHR36925:SF1">
    <property type="entry name" value="COBALT-PRECORRIN-6A REDUCTASE"/>
    <property type="match status" value="1"/>
</dbReference>
<accession>B3QW11</accession>
<dbReference type="Pfam" id="PF02571">
    <property type="entry name" value="CbiJ"/>
    <property type="match status" value="1"/>
</dbReference>
<organism evidence="4 5">
    <name type="scientific">Chloroherpeton thalassium (strain ATCC 35110 / GB-78)</name>
    <dbReference type="NCBI Taxonomy" id="517418"/>
    <lineage>
        <taxon>Bacteria</taxon>
        <taxon>Pseudomonadati</taxon>
        <taxon>Chlorobiota</taxon>
        <taxon>Chlorobiia</taxon>
        <taxon>Chlorobiales</taxon>
        <taxon>Chloroherpetonaceae</taxon>
        <taxon>Chloroherpeton</taxon>
    </lineage>
</organism>
<proteinExistence type="predicted"/>
<sequence>MILVFGGTTEGRRVAGILNGLGKRFIYSTKTQTNSLGYALAAHRFGALNERDMKAFCHEHRIRLIVDAAHPFASVLRETIARTGHELQIPILHFERDFKQAKSSRPESHPLVHFVDGFEKAIRCLCELSPKLVLATTGVQTITPLKPYWSKHKMLVRILPQTTSIEKARAQGFPSEQTLSMSPGRSIADELQLIATYGVDCLLSKESGASGFLPEKIEAALQAEIPIVILKRPSVPPSFKIVRHKQDFIDFFEQLYQES</sequence>
<evidence type="ECO:0000256" key="2">
    <source>
        <dbReference type="ARBA" id="ARBA00022573"/>
    </source>
</evidence>
<comment type="pathway">
    <text evidence="1">Cofactor biosynthesis; adenosylcobalamin biosynthesis.</text>
</comment>
<dbReference type="OrthoDB" id="9780707at2"/>
<dbReference type="InterPro" id="IPR003723">
    <property type="entry name" value="Precorrin-6x_reduct"/>
</dbReference>
<dbReference type="PANTHER" id="PTHR36925">
    <property type="entry name" value="COBALT-PRECORRIN-6A REDUCTASE"/>
    <property type="match status" value="1"/>
</dbReference>